<dbReference type="EMBL" id="JARVKF010000393">
    <property type="protein sequence ID" value="KAK9418098.1"/>
    <property type="molecule type" value="Genomic_DNA"/>
</dbReference>
<feature type="region of interest" description="Disordered" evidence="11">
    <location>
        <begin position="1"/>
        <end position="145"/>
    </location>
</feature>
<keyword evidence="7 12" id="KW-1133">Transmembrane helix</keyword>
<protein>
    <recommendedName>
        <fullName evidence="10">Annexin</fullName>
    </recommendedName>
</protein>
<keyword evidence="5" id="KW-0547">Nucleotide-binding</keyword>
<name>A0ABR2UTV8_9PEZI</name>
<dbReference type="SMART" id="SM00382">
    <property type="entry name" value="AAA"/>
    <property type="match status" value="2"/>
</dbReference>
<feature type="transmembrane region" description="Helical" evidence="12">
    <location>
        <begin position="799"/>
        <end position="820"/>
    </location>
</feature>
<dbReference type="CDD" id="cd03250">
    <property type="entry name" value="ABCC_MRP_domain1"/>
    <property type="match status" value="1"/>
</dbReference>
<dbReference type="PRINTS" id="PR00196">
    <property type="entry name" value="ANNEXIN"/>
</dbReference>
<feature type="transmembrane region" description="Helical" evidence="12">
    <location>
        <begin position="644"/>
        <end position="664"/>
    </location>
</feature>
<feature type="compositionally biased region" description="Pro residues" evidence="11">
    <location>
        <begin position="11"/>
        <end position="31"/>
    </location>
</feature>
<dbReference type="PROSITE" id="PS00211">
    <property type="entry name" value="ABC_TRANSPORTER_1"/>
    <property type="match status" value="2"/>
</dbReference>
<dbReference type="InterPro" id="IPR027417">
    <property type="entry name" value="P-loop_NTPase"/>
</dbReference>
<feature type="transmembrane region" description="Helical" evidence="12">
    <location>
        <begin position="697"/>
        <end position="716"/>
    </location>
</feature>
<organism evidence="15 16">
    <name type="scientific">Seiridium unicorne</name>
    <dbReference type="NCBI Taxonomy" id="138068"/>
    <lineage>
        <taxon>Eukaryota</taxon>
        <taxon>Fungi</taxon>
        <taxon>Dikarya</taxon>
        <taxon>Ascomycota</taxon>
        <taxon>Pezizomycotina</taxon>
        <taxon>Sordariomycetes</taxon>
        <taxon>Xylariomycetidae</taxon>
        <taxon>Amphisphaeriales</taxon>
        <taxon>Sporocadaceae</taxon>
        <taxon>Seiridium</taxon>
    </lineage>
</organism>
<evidence type="ECO:0000259" key="14">
    <source>
        <dbReference type="PROSITE" id="PS50929"/>
    </source>
</evidence>
<dbReference type="Pfam" id="PF00191">
    <property type="entry name" value="Annexin"/>
    <property type="match status" value="4"/>
</dbReference>
<evidence type="ECO:0000256" key="4">
    <source>
        <dbReference type="ARBA" id="ARBA00022737"/>
    </source>
</evidence>
<evidence type="ECO:0000313" key="15">
    <source>
        <dbReference type="EMBL" id="KAK9418098.1"/>
    </source>
</evidence>
<dbReference type="SUPFAM" id="SSF90123">
    <property type="entry name" value="ABC transporter transmembrane region"/>
    <property type="match status" value="2"/>
</dbReference>
<evidence type="ECO:0000256" key="2">
    <source>
        <dbReference type="ARBA" id="ARBA00022448"/>
    </source>
</evidence>
<evidence type="ECO:0000256" key="12">
    <source>
        <dbReference type="SAM" id="Phobius"/>
    </source>
</evidence>
<keyword evidence="6" id="KW-0067">ATP-binding</keyword>
<dbReference type="SMART" id="SM00335">
    <property type="entry name" value="ANX"/>
    <property type="match status" value="4"/>
</dbReference>
<keyword evidence="8 12" id="KW-0472">Membrane</keyword>
<dbReference type="InterPro" id="IPR037104">
    <property type="entry name" value="Annexin_sf"/>
</dbReference>
<feature type="domain" description="ABC transmembrane type-1" evidence="14">
    <location>
        <begin position="1503"/>
        <end position="1760"/>
    </location>
</feature>
<dbReference type="InterPro" id="IPR003593">
    <property type="entry name" value="AAA+_ATPase"/>
</dbReference>
<feature type="transmembrane region" description="Helical" evidence="12">
    <location>
        <begin position="1097"/>
        <end position="1120"/>
    </location>
</feature>
<keyword evidence="9 10" id="KW-0041">Annexin</keyword>
<keyword evidence="2" id="KW-0813">Transport</keyword>
<evidence type="ECO:0000256" key="6">
    <source>
        <dbReference type="ARBA" id="ARBA00022840"/>
    </source>
</evidence>
<dbReference type="SUPFAM" id="SSF52540">
    <property type="entry name" value="P-loop containing nucleoside triphosphate hydrolases"/>
    <property type="match status" value="2"/>
</dbReference>
<dbReference type="InterPro" id="IPR050173">
    <property type="entry name" value="ABC_transporter_C-like"/>
</dbReference>
<accession>A0ABR2UTV8</accession>
<dbReference type="Gene3D" id="1.10.220.10">
    <property type="entry name" value="Annexin"/>
    <property type="match status" value="4"/>
</dbReference>
<dbReference type="InterPro" id="IPR018502">
    <property type="entry name" value="Annexin_repeat"/>
</dbReference>
<dbReference type="Gene3D" id="1.20.1560.10">
    <property type="entry name" value="ABC transporter type 1, transmembrane domain"/>
    <property type="match status" value="2"/>
</dbReference>
<dbReference type="PROSITE" id="PS51897">
    <property type="entry name" value="ANNEXIN_2"/>
    <property type="match status" value="4"/>
</dbReference>
<dbReference type="PROSITE" id="PS00223">
    <property type="entry name" value="ANNEXIN_1"/>
    <property type="match status" value="1"/>
</dbReference>
<gene>
    <name evidence="15" type="ORF">SUNI508_08292</name>
</gene>
<evidence type="ECO:0000313" key="16">
    <source>
        <dbReference type="Proteomes" id="UP001408356"/>
    </source>
</evidence>
<feature type="transmembrane region" description="Helical" evidence="12">
    <location>
        <begin position="849"/>
        <end position="873"/>
    </location>
</feature>
<feature type="transmembrane region" description="Helical" evidence="12">
    <location>
        <begin position="1709"/>
        <end position="1729"/>
    </location>
</feature>
<feature type="compositionally biased region" description="Pro residues" evidence="11">
    <location>
        <begin position="132"/>
        <end position="143"/>
    </location>
</feature>
<keyword evidence="4 10" id="KW-0677">Repeat</keyword>
<comment type="subcellular location">
    <subcellularLocation>
        <location evidence="1">Membrane</location>
    </subcellularLocation>
</comment>
<evidence type="ECO:0000256" key="1">
    <source>
        <dbReference type="ARBA" id="ARBA00004370"/>
    </source>
</evidence>
<keyword evidence="10" id="KW-0111">Calcium/phospholipid-binding</keyword>
<feature type="transmembrane region" description="Helical" evidence="12">
    <location>
        <begin position="1441"/>
        <end position="1463"/>
    </location>
</feature>
<dbReference type="Gene3D" id="3.40.50.300">
    <property type="entry name" value="P-loop containing nucleotide triphosphate hydrolases"/>
    <property type="match status" value="2"/>
</dbReference>
<evidence type="ECO:0000256" key="7">
    <source>
        <dbReference type="ARBA" id="ARBA00022989"/>
    </source>
</evidence>
<dbReference type="InterPro" id="IPR036640">
    <property type="entry name" value="ABC1_TM_sf"/>
</dbReference>
<feature type="domain" description="ABC transporter" evidence="13">
    <location>
        <begin position="1795"/>
        <end position="2010"/>
    </location>
</feature>
<keyword evidence="16" id="KW-1185">Reference proteome</keyword>
<dbReference type="PANTHER" id="PTHR24223">
    <property type="entry name" value="ATP-BINDING CASSETTE SUB-FAMILY C"/>
    <property type="match status" value="1"/>
</dbReference>
<dbReference type="InterPro" id="IPR003439">
    <property type="entry name" value="ABC_transporter-like_ATP-bd"/>
</dbReference>
<feature type="domain" description="ABC transmembrane type-1" evidence="14">
    <location>
        <begin position="812"/>
        <end position="1139"/>
    </location>
</feature>
<feature type="compositionally biased region" description="Pro residues" evidence="11">
    <location>
        <begin position="38"/>
        <end position="68"/>
    </location>
</feature>
<dbReference type="PROSITE" id="PS50929">
    <property type="entry name" value="ABC_TM1F"/>
    <property type="match status" value="2"/>
</dbReference>
<dbReference type="CDD" id="cd18604">
    <property type="entry name" value="ABC_6TM_VMR1_D2_like"/>
    <property type="match status" value="1"/>
</dbReference>
<feature type="transmembrane region" description="Helical" evidence="12">
    <location>
        <begin position="1604"/>
        <end position="1637"/>
    </location>
</feature>
<comment type="similarity">
    <text evidence="10">Belongs to the annexin family.</text>
</comment>
<comment type="caution">
    <text evidence="15">The sequence shown here is derived from an EMBL/GenBank/DDBJ whole genome shotgun (WGS) entry which is preliminary data.</text>
</comment>
<evidence type="ECO:0000256" key="3">
    <source>
        <dbReference type="ARBA" id="ARBA00022692"/>
    </source>
</evidence>
<dbReference type="PRINTS" id="PR01813">
    <property type="entry name" value="ANNEXINFUNGI"/>
</dbReference>
<dbReference type="Proteomes" id="UP001408356">
    <property type="component" value="Unassembled WGS sequence"/>
</dbReference>
<proteinExistence type="inferred from homology"/>
<feature type="domain" description="ABC transporter" evidence="13">
    <location>
        <begin position="1168"/>
        <end position="1392"/>
    </location>
</feature>
<keyword evidence="3 12" id="KW-0812">Transmembrane</keyword>
<evidence type="ECO:0000256" key="9">
    <source>
        <dbReference type="ARBA" id="ARBA00023216"/>
    </source>
</evidence>
<evidence type="ECO:0000256" key="11">
    <source>
        <dbReference type="SAM" id="MobiDB-lite"/>
    </source>
</evidence>
<feature type="transmembrane region" description="Helical" evidence="12">
    <location>
        <begin position="1000"/>
        <end position="1020"/>
    </location>
</feature>
<dbReference type="PANTHER" id="PTHR24223:SF415">
    <property type="entry name" value="FI20190P1"/>
    <property type="match status" value="1"/>
</dbReference>
<feature type="transmembrane region" description="Helical" evidence="12">
    <location>
        <begin position="1657"/>
        <end position="1674"/>
    </location>
</feature>
<feature type="transmembrane region" description="Helical" evidence="12">
    <location>
        <begin position="614"/>
        <end position="638"/>
    </location>
</feature>
<dbReference type="InterPro" id="IPR009117">
    <property type="entry name" value="ANX14"/>
</dbReference>
<comment type="domain">
    <text evidence="10">A pair of annexin repeats may form one binding site for calcium and phospholipid.</text>
</comment>
<dbReference type="InterPro" id="IPR011527">
    <property type="entry name" value="ABC1_TM_dom"/>
</dbReference>
<evidence type="ECO:0000256" key="8">
    <source>
        <dbReference type="ARBA" id="ARBA00023136"/>
    </source>
</evidence>
<dbReference type="Pfam" id="PF00664">
    <property type="entry name" value="ABC_membrane"/>
    <property type="match status" value="2"/>
</dbReference>
<feature type="transmembrane region" description="Helical" evidence="12">
    <location>
        <begin position="671"/>
        <end position="691"/>
    </location>
</feature>
<dbReference type="PROSITE" id="PS50893">
    <property type="entry name" value="ABC_TRANSPORTER_2"/>
    <property type="match status" value="2"/>
</dbReference>
<dbReference type="InterPro" id="IPR001464">
    <property type="entry name" value="Annexin"/>
</dbReference>
<keyword evidence="10" id="KW-0106">Calcium</keyword>
<feature type="transmembrane region" description="Helical" evidence="12">
    <location>
        <begin position="1522"/>
        <end position="1551"/>
    </location>
</feature>
<feature type="transmembrane region" description="Helical" evidence="12">
    <location>
        <begin position="1068"/>
        <end position="1091"/>
    </location>
</feature>
<evidence type="ECO:0000256" key="5">
    <source>
        <dbReference type="ARBA" id="ARBA00022741"/>
    </source>
</evidence>
<reference evidence="15 16" key="1">
    <citation type="journal article" date="2024" name="J. Plant Pathol.">
        <title>Sequence and assembly of the genome of Seiridium unicorne, isolate CBS 538.82, causal agent of cypress canker disease.</title>
        <authorList>
            <person name="Scali E."/>
            <person name="Rocca G.D."/>
            <person name="Danti R."/>
            <person name="Garbelotto M."/>
            <person name="Barberini S."/>
            <person name="Baroncelli R."/>
            <person name="Emiliani G."/>
        </authorList>
    </citation>
    <scope>NUCLEOTIDE SEQUENCE [LARGE SCALE GENOMIC DNA]</scope>
    <source>
        <strain evidence="15 16">BM-138-508</strain>
    </source>
</reference>
<evidence type="ECO:0000256" key="10">
    <source>
        <dbReference type="RuleBase" id="RU003540"/>
    </source>
</evidence>
<dbReference type="CDD" id="cd03244">
    <property type="entry name" value="ABCC_MRP_domain2"/>
    <property type="match status" value="1"/>
</dbReference>
<sequence>MSYNQYSGYGHPPPGGPPPQQYGYGQPPPPQGQYGYGQPPPQPPQGHYGAPPPQHGYYGAPPPQPPPGQYGGYGQAPPPPAGQYPPQGGHYPPPNQPYGGHSPQPPHQQGYGAPPPGPPQQGYGAPPQSYGAPPPAWGGPPTPATLGYGPPQIIQWDANPDAQALRSAMKGFGTDEKALIRVLANKDPLQIDAIKDVYYRNFKRSLEKDIISETGGYFEKGLVAIIQGPLLHDCHSLYGSMNGPGTKEKVLNDVLLGRSNADMQAIKIKYKQTFGRSLENDVKGDLSMKTERHFLIVLGATRAEDSAPVVPQDIDRDVMDLYRSGEGKVGTDEMMFCSILSTRNDNQIRAIAHAYEQKFRKRLDEVIRREFSGHMKDALLFQLNHAADKYMHAAAMLEDAMAGLGTKDELLVSRVIRYHWDRHALANIKGAFQQRYKTSLAKRIKGETSGDYERLMVACIGEFSSRWFNACNLARGIKIGSHRARASMVIHCGFVVKLREALPVGRLWALASGIWHLASGIWHLASGIWHLASGICVSLSQSSPYFRVPGESNAWDRIARSTKCCRVRKQSHRASLAGALFLIYTLRLILPGAPQWCSKFAQEEAWQRAPRLKTWSFPTFALLLLSIGGSILAILSALATPQKLWAWLDLVPWLVSAVLTLIDWPRKTPKTLLTIFFTATLGIIFTLYATYDESRKLNIVHVGELCISIGAIIIILSMPMRDPGLSTEGIAGPHDGATSDLRSPEDRLTLWQFMTVSWMAPMMRIASRKTLNDEDVWLLPFEFQHSRLHMLFADLRGSVIWRLVLANGLDLIITTSLGILEMVANLSNPVLLRGLIASIRKGEDYRGEAIFYAVTTLVVRLVAAQSAVFTLWYSRRAYERSRGEMITTIYAKTLTRKSQGFQPSEIDPKHVNGNALDGGKPEQGRFARLLVWLGLRKSRSKKVAAAKPPASMGKILNLMRNDCYEVAQRFWDFPSLITKPLQFALSLYLVWQFLGWPCFVGVGWVLFVQILNGLAVTQLISRERRRRAATDDRLQATSQFVEAIRHLRWYDWQGKWLDKIMVARNKELHLKIITGLWAALLGTINISAGALFPVVTFFAYTYIAGRPLSVEIAFPAILLFNMLETSLKELPDIIMMVINASIAVGRLEAFMAEPDKDEASFDEETTDIEFRDASFAWPGANSLVLYNLNLNFTTGLTVVLGQVGSGKSALLQGILGELDRQTGDCILPSDMVGYCAQSPWLQHMSIRDNILFSSPYEPERYKQVIETCALTTDLASFEHGDLSFVGENGIGLSGGQKARVALARAVYSQSRVLLLDDPLAPLDHHTAESIVQKLFRGNLVEGRTVVLVTHRVDLVTHLADQVIEISDGKARILDSEEIPKQIVASSKLAEQAEENAEGSVPSAEEQDAAIRDKFIEEEHRKSGGVVASVYWTYIKAGKLKWWAVLIIIFSIFRIARIFSGWFMKAFSEGYSKEKSALFASAASVVRRAVFAAAETAQSGGSSLADHLFDNLPRPDENVAPWLVWYLVIALVMTVLFAIVQLALLLILYVAAKSLFVKVITRVSNATFRFYDVTPVGRLMNRLTSDIGMLDGGIISPLQNMAFFFLTWLSAMVIIAFVTPVFFIFALVMTAGFVYIFMKFLPASQSLRRLEMVSLSPLMSNFGILLDGLATIRAFKAQPNFQNRNIVVTDAFQQKDHFYWSLQSWLMYRFDSLSAVSTFVLTMIALYNGLSSGLTAFVLTTAAQFVDATHLLCKVYGQLQMDFVSVERVIELLELEEEASGKVDPPVSWPAYGDDIKFDKVTLKYAPHLEPSLSDVSFTIPGGSTCACLGRTGSGKSTLALALLATLRPEKGSIQVGSMDISQVDVHTWRQRISFVAQDPVLFPGTLRQNLDPLEEHSDAECIAVLHRILGPEWSLNSHVDGGGKNLSQGQRQLVGIGRAVLRRSPVVVLDEATASIDKKTALAIQDVLRDELKESTVITIAHRLEAVKDADWYIRLDAGRVVECGPAKNM</sequence>
<dbReference type="InterPro" id="IPR018252">
    <property type="entry name" value="Annexin_repeat_CS"/>
</dbReference>
<dbReference type="Pfam" id="PF00005">
    <property type="entry name" value="ABC_tran"/>
    <property type="match status" value="2"/>
</dbReference>
<dbReference type="InterPro" id="IPR017871">
    <property type="entry name" value="ABC_transporter-like_CS"/>
</dbReference>
<dbReference type="SUPFAM" id="SSF47874">
    <property type="entry name" value="Annexin"/>
    <property type="match status" value="1"/>
</dbReference>
<evidence type="ECO:0000259" key="13">
    <source>
        <dbReference type="PROSITE" id="PS50893"/>
    </source>
</evidence>